<dbReference type="EMBL" id="SMKL01000108">
    <property type="protein sequence ID" value="TDC46117.1"/>
    <property type="molecule type" value="Genomic_DNA"/>
</dbReference>
<proteinExistence type="inferred from homology"/>
<dbReference type="InterPro" id="IPR028081">
    <property type="entry name" value="Leu-bd"/>
</dbReference>
<comment type="similarity">
    <text evidence="1">Belongs to the leucine-binding protein family.</text>
</comment>
<keyword evidence="2 3" id="KW-0732">Signal</keyword>
<dbReference type="InterPro" id="IPR051010">
    <property type="entry name" value="BCAA_transport"/>
</dbReference>
<comment type="caution">
    <text evidence="5">The sequence shown here is derived from an EMBL/GenBank/DDBJ whole genome shotgun (WGS) entry which is preliminary data.</text>
</comment>
<feature type="signal peptide" evidence="3">
    <location>
        <begin position="1"/>
        <end position="36"/>
    </location>
</feature>
<dbReference type="Gene3D" id="3.40.50.2300">
    <property type="match status" value="2"/>
</dbReference>
<dbReference type="PANTHER" id="PTHR30483:SF6">
    <property type="entry name" value="PERIPLASMIC BINDING PROTEIN OF ABC TRANSPORTER FOR NATURAL AMINO ACIDS"/>
    <property type="match status" value="1"/>
</dbReference>
<dbReference type="AlphaFoldDB" id="A0A4R4RAS4"/>
<protein>
    <recommendedName>
        <fullName evidence="4">Leucine-binding protein domain-containing protein</fullName>
    </recommendedName>
</protein>
<organism evidence="5 6">
    <name type="scientific">Jiangella ureilytica</name>
    <dbReference type="NCBI Taxonomy" id="2530374"/>
    <lineage>
        <taxon>Bacteria</taxon>
        <taxon>Bacillati</taxon>
        <taxon>Actinomycetota</taxon>
        <taxon>Actinomycetes</taxon>
        <taxon>Jiangellales</taxon>
        <taxon>Jiangellaceae</taxon>
        <taxon>Jiangella</taxon>
    </lineage>
</organism>
<evidence type="ECO:0000313" key="5">
    <source>
        <dbReference type="EMBL" id="TDC46117.1"/>
    </source>
</evidence>
<name>A0A4R4RAS4_9ACTN</name>
<keyword evidence="6" id="KW-1185">Reference proteome</keyword>
<accession>A0A4R4RAS4</accession>
<evidence type="ECO:0000256" key="2">
    <source>
        <dbReference type="ARBA" id="ARBA00022729"/>
    </source>
</evidence>
<feature type="chain" id="PRO_5020326906" description="Leucine-binding protein domain-containing protein" evidence="3">
    <location>
        <begin position="37"/>
        <end position="398"/>
    </location>
</feature>
<sequence>MTVRRGAGRAAPAAAARWVALTATAVLLSSCGMVNALGDDDAGAQTATVGVLAPASGWQQTDGEAVLAAVRHAVEERAGDVGGWTIEVVAVDEGEKGETAAGAVTELVDGDAVAVVGGLTTPGVRAAQPILDDEDVLFVSPADVVPEHTLGADPAAPLRPYRSYFRTAAGDEPPAAALARYAVSGLGAEAVAVVDGGDPAEARAFAAAVGEAGGAVVASGADAAAVVAKAKTEGATAVFVAGDPEVATTADRQIRASRLEATLLGTTAFGGDLADDGATGDDGDGLRDGAVRAEPAQLDATAGVRSGRLAEDIGAPLGQYGAAAYDAGTAIGTVLARCLPPASSASSARRGCLGEMSQLDFAGATGEVAFDEYGDRSGGSVRFSVLRDGAWEVVGVDG</sequence>
<gene>
    <name evidence="5" type="ORF">E1212_27565</name>
</gene>
<feature type="domain" description="Leucine-binding protein" evidence="4">
    <location>
        <begin position="47"/>
        <end position="373"/>
    </location>
</feature>
<reference evidence="5 6" key="1">
    <citation type="submission" date="2019-02" db="EMBL/GenBank/DDBJ databases">
        <title>Draft genome sequences of novel Actinobacteria.</title>
        <authorList>
            <person name="Sahin N."/>
            <person name="Ay H."/>
            <person name="Saygin H."/>
        </authorList>
    </citation>
    <scope>NUCLEOTIDE SEQUENCE [LARGE SCALE GENOMIC DNA]</scope>
    <source>
        <strain evidence="5 6">KC603</strain>
    </source>
</reference>
<dbReference type="PROSITE" id="PS51257">
    <property type="entry name" value="PROKAR_LIPOPROTEIN"/>
    <property type="match status" value="1"/>
</dbReference>
<dbReference type="Proteomes" id="UP000295621">
    <property type="component" value="Unassembled WGS sequence"/>
</dbReference>
<evidence type="ECO:0000256" key="3">
    <source>
        <dbReference type="SAM" id="SignalP"/>
    </source>
</evidence>
<evidence type="ECO:0000256" key="1">
    <source>
        <dbReference type="ARBA" id="ARBA00010062"/>
    </source>
</evidence>
<dbReference type="OrthoDB" id="9772589at2"/>
<evidence type="ECO:0000313" key="6">
    <source>
        <dbReference type="Proteomes" id="UP000295621"/>
    </source>
</evidence>
<dbReference type="SUPFAM" id="SSF53822">
    <property type="entry name" value="Periplasmic binding protein-like I"/>
    <property type="match status" value="1"/>
</dbReference>
<evidence type="ECO:0000259" key="4">
    <source>
        <dbReference type="Pfam" id="PF13458"/>
    </source>
</evidence>
<dbReference type="RefSeq" id="WP_131988502.1">
    <property type="nucleotide sequence ID" value="NZ_SMKL01000108.1"/>
</dbReference>
<dbReference type="PANTHER" id="PTHR30483">
    <property type="entry name" value="LEUCINE-SPECIFIC-BINDING PROTEIN"/>
    <property type="match status" value="1"/>
</dbReference>
<dbReference type="InterPro" id="IPR028082">
    <property type="entry name" value="Peripla_BP_I"/>
</dbReference>
<dbReference type="Pfam" id="PF13458">
    <property type="entry name" value="Peripla_BP_6"/>
    <property type="match status" value="1"/>
</dbReference>